<organism evidence="6 7">
    <name type="scientific">Afipia clevelandensis ATCC 49720</name>
    <dbReference type="NCBI Taxonomy" id="883079"/>
    <lineage>
        <taxon>Bacteria</taxon>
        <taxon>Pseudomonadati</taxon>
        <taxon>Pseudomonadota</taxon>
        <taxon>Alphaproteobacteria</taxon>
        <taxon>Hyphomicrobiales</taxon>
        <taxon>Nitrobacteraceae</taxon>
        <taxon>Afipia</taxon>
    </lineage>
</organism>
<evidence type="ECO:0000256" key="2">
    <source>
        <dbReference type="ARBA" id="ARBA00022729"/>
    </source>
</evidence>
<evidence type="ECO:0000313" key="7">
    <source>
        <dbReference type="Proteomes" id="UP000001095"/>
    </source>
</evidence>
<protein>
    <submittedName>
        <fullName evidence="6">Flagella basal body P-ring formation protein FlgA</fullName>
    </submittedName>
</protein>
<dbReference type="NCBIfam" id="TIGR03170">
    <property type="entry name" value="flgA_cterm"/>
    <property type="match status" value="1"/>
</dbReference>
<dbReference type="PANTHER" id="PTHR36307">
    <property type="entry name" value="FLAGELLA BASAL BODY P-RING FORMATION PROTEIN FLGA"/>
    <property type="match status" value="1"/>
</dbReference>
<dbReference type="Gene3D" id="2.30.30.760">
    <property type="match status" value="1"/>
</dbReference>
<dbReference type="EMBL" id="AGWY01000007">
    <property type="protein sequence ID" value="EKS37737.1"/>
    <property type="molecule type" value="Genomic_DNA"/>
</dbReference>
<evidence type="ECO:0000256" key="3">
    <source>
        <dbReference type="ARBA" id="ARBA00022764"/>
    </source>
</evidence>
<dbReference type="CDD" id="cd11614">
    <property type="entry name" value="SAF_CpaB_FlgA_like"/>
    <property type="match status" value="1"/>
</dbReference>
<reference evidence="6 7" key="1">
    <citation type="submission" date="2012-04" db="EMBL/GenBank/DDBJ databases">
        <title>The Genome Sequence of Afipia clevelandensis ATCC 49720.</title>
        <authorList>
            <consortium name="The Broad Institute Genome Sequencing Platform"/>
            <person name="Earl A."/>
            <person name="Ward D."/>
            <person name="Feldgarden M."/>
            <person name="Gevers D."/>
            <person name="Huys G."/>
            <person name="Walker B."/>
            <person name="Young S.K."/>
            <person name="Zeng Q."/>
            <person name="Gargeya S."/>
            <person name="Fitzgerald M."/>
            <person name="Haas B."/>
            <person name="Abouelleil A."/>
            <person name="Alvarado L."/>
            <person name="Arachchi H.M."/>
            <person name="Berlin A."/>
            <person name="Chapman S.B."/>
            <person name="Goldberg J."/>
            <person name="Griggs A."/>
            <person name="Gujja S."/>
            <person name="Hansen M."/>
            <person name="Howarth C."/>
            <person name="Imamovic A."/>
            <person name="Larimer J."/>
            <person name="McCowen C."/>
            <person name="Montmayeur A."/>
            <person name="Murphy C."/>
            <person name="Neiman D."/>
            <person name="Pearson M."/>
            <person name="Priest M."/>
            <person name="Roberts A."/>
            <person name="Saif S."/>
            <person name="Shea T."/>
            <person name="Sisk P."/>
            <person name="Sykes S."/>
            <person name="Wortman J."/>
            <person name="Nusbaum C."/>
            <person name="Birren B."/>
        </authorList>
    </citation>
    <scope>NUCLEOTIDE SEQUENCE [LARGE SCALE GENOMIC DNA]</scope>
    <source>
        <strain evidence="6 7">ATCC 49720</strain>
    </source>
</reference>
<keyword evidence="6" id="KW-0969">Cilium</keyword>
<evidence type="ECO:0000313" key="6">
    <source>
        <dbReference type="EMBL" id="EKS37737.1"/>
    </source>
</evidence>
<accession>K8P5C0</accession>
<dbReference type="Pfam" id="PF13144">
    <property type="entry name" value="ChapFlgA"/>
    <property type="match status" value="1"/>
</dbReference>
<keyword evidence="7" id="KW-1185">Reference proteome</keyword>
<dbReference type="InterPro" id="IPR013974">
    <property type="entry name" value="SAF"/>
</dbReference>
<keyword evidence="6" id="KW-0966">Cell projection</keyword>
<dbReference type="PATRIC" id="fig|883079.3.peg.1726"/>
<dbReference type="PANTHER" id="PTHR36307:SF1">
    <property type="entry name" value="FLAGELLA BASAL BODY P-RING FORMATION PROTEIN FLGA"/>
    <property type="match status" value="1"/>
</dbReference>
<dbReference type="HOGENOM" id="CLU_061553_1_0_5"/>
<comment type="subcellular location">
    <subcellularLocation>
        <location evidence="1">Periplasm</location>
    </subcellularLocation>
</comment>
<feature type="signal peptide" evidence="4">
    <location>
        <begin position="1"/>
        <end position="21"/>
    </location>
</feature>
<keyword evidence="6" id="KW-0282">Flagellum</keyword>
<name>K8P5C0_9BRAD</name>
<gene>
    <name evidence="6" type="ORF">HMPREF9696_01687</name>
</gene>
<dbReference type="GO" id="GO:0044780">
    <property type="term" value="P:bacterial-type flagellum assembly"/>
    <property type="evidence" value="ECO:0007669"/>
    <property type="project" value="InterPro"/>
</dbReference>
<evidence type="ECO:0000259" key="5">
    <source>
        <dbReference type="SMART" id="SM00858"/>
    </source>
</evidence>
<dbReference type="Proteomes" id="UP000001095">
    <property type="component" value="Unassembled WGS sequence"/>
</dbReference>
<proteinExistence type="predicted"/>
<keyword evidence="2 4" id="KW-0732">Signal</keyword>
<sequence length="343" mass="36642">MMLRSTLIVAALFAFTGAAFAQAERDTMAAPALRASVTVSSDVVRIGDVVENAGTAAQIAIFRAPDLGTTGSLPTQQLLSVLRAHDVIGVQTNDIREVSVTRASRTLAAKEIEQQIARVLEHRNGLGDAANISVTFERDLRELQLDAAHSGDLRATVVRFDPRNGRFDITFEIPNDVTYTATKLRFTGVAVETVEAAVLTRSVERNDILKSSDVVVERRPKAEVGNDIAIRDRAVGMQARKPMRAGQALKAADLGKPDMVARDQSVMLIYETPGLYLTGRGKALESGTEGDTVSVTNLQSKRTVQGVVTGPGQVSIIVPGPRLTTAALSNSEPPAASDSRKAE</sequence>
<keyword evidence="3" id="KW-0574">Periplasm</keyword>
<evidence type="ECO:0000256" key="4">
    <source>
        <dbReference type="SAM" id="SignalP"/>
    </source>
</evidence>
<comment type="caution">
    <text evidence="6">The sequence shown here is derived from an EMBL/GenBank/DDBJ whole genome shotgun (WGS) entry which is preliminary data.</text>
</comment>
<dbReference type="Gene3D" id="3.90.1210.10">
    <property type="entry name" value="Antifreeze-like/N-acetylneuraminic acid synthase C-terminal domain"/>
    <property type="match status" value="1"/>
</dbReference>
<dbReference type="InterPro" id="IPR017585">
    <property type="entry name" value="SAF_FlgA"/>
</dbReference>
<feature type="chain" id="PRO_5003919909" evidence="4">
    <location>
        <begin position="22"/>
        <end position="343"/>
    </location>
</feature>
<dbReference type="GO" id="GO:0042597">
    <property type="term" value="C:periplasmic space"/>
    <property type="evidence" value="ECO:0007669"/>
    <property type="project" value="UniProtKB-SubCell"/>
</dbReference>
<dbReference type="AlphaFoldDB" id="K8P5C0"/>
<dbReference type="SMART" id="SM00858">
    <property type="entry name" value="SAF"/>
    <property type="match status" value="1"/>
</dbReference>
<feature type="domain" description="SAF" evidence="5">
    <location>
        <begin position="194"/>
        <end position="255"/>
    </location>
</feature>
<evidence type="ECO:0000256" key="1">
    <source>
        <dbReference type="ARBA" id="ARBA00004418"/>
    </source>
</evidence>
<dbReference type="InterPro" id="IPR039246">
    <property type="entry name" value="Flagellar_FlgA"/>
</dbReference>